<dbReference type="InterPro" id="IPR005117">
    <property type="entry name" value="NiRdtase/SiRdtase_haem-b_fer"/>
</dbReference>
<keyword evidence="5" id="KW-0408">Iron</keyword>
<proteinExistence type="predicted"/>
<accession>A0A7H1NQ27</accession>
<dbReference type="EMBL" id="CP060244">
    <property type="protein sequence ID" value="QNT77887.1"/>
    <property type="molecule type" value="Genomic_DNA"/>
</dbReference>
<evidence type="ECO:0000256" key="1">
    <source>
        <dbReference type="ARBA" id="ARBA00022485"/>
    </source>
</evidence>
<keyword evidence="6" id="KW-0411">Iron-sulfur</keyword>
<dbReference type="Gene3D" id="3.90.480.20">
    <property type="match status" value="1"/>
</dbReference>
<gene>
    <name evidence="8" type="ORF">JGUZn3_06450</name>
</gene>
<dbReference type="Proteomes" id="UP000516349">
    <property type="component" value="Chromosome"/>
</dbReference>
<dbReference type="PANTHER" id="PTHR32439">
    <property type="entry name" value="FERREDOXIN--NITRITE REDUCTASE, CHLOROPLASTIC"/>
    <property type="match status" value="1"/>
</dbReference>
<dbReference type="GO" id="GO:0016491">
    <property type="term" value="F:oxidoreductase activity"/>
    <property type="evidence" value="ECO:0007669"/>
    <property type="project" value="UniProtKB-KW"/>
</dbReference>
<evidence type="ECO:0000256" key="3">
    <source>
        <dbReference type="ARBA" id="ARBA00022723"/>
    </source>
</evidence>
<dbReference type="InterPro" id="IPR051329">
    <property type="entry name" value="NIR_SIR_4Fe-4S"/>
</dbReference>
<keyword evidence="3" id="KW-0479">Metal-binding</keyword>
<dbReference type="GO" id="GO:0051539">
    <property type="term" value="F:4 iron, 4 sulfur cluster binding"/>
    <property type="evidence" value="ECO:0007669"/>
    <property type="project" value="UniProtKB-KW"/>
</dbReference>
<dbReference type="RefSeq" id="WP_203414287.1">
    <property type="nucleotide sequence ID" value="NZ_CP060244.1"/>
</dbReference>
<evidence type="ECO:0000313" key="8">
    <source>
        <dbReference type="EMBL" id="QNT77887.1"/>
    </source>
</evidence>
<dbReference type="KEGG" id="ebla:JGUZn3_06450"/>
<name>A0A7H1NQ27_9PROT</name>
<keyword evidence="4" id="KW-0560">Oxidoreductase</keyword>
<dbReference type="InterPro" id="IPR045854">
    <property type="entry name" value="NO2/SO3_Rdtase_4Fe4S_sf"/>
</dbReference>
<evidence type="ECO:0000313" key="9">
    <source>
        <dbReference type="Proteomes" id="UP000516349"/>
    </source>
</evidence>
<evidence type="ECO:0000256" key="4">
    <source>
        <dbReference type="ARBA" id="ARBA00023002"/>
    </source>
</evidence>
<dbReference type="Gene3D" id="3.30.413.10">
    <property type="entry name" value="Sulfite Reductase Hemoprotein, domain 1"/>
    <property type="match status" value="1"/>
</dbReference>
<evidence type="ECO:0000256" key="6">
    <source>
        <dbReference type="ARBA" id="ARBA00023014"/>
    </source>
</evidence>
<protein>
    <submittedName>
        <fullName evidence="8">Nitrite/Sulfite reductase ferredoxin-like half domain protein</fullName>
    </submittedName>
</protein>
<feature type="domain" description="Nitrite/Sulfite reductase ferredoxin-like" evidence="7">
    <location>
        <begin position="20"/>
        <end position="81"/>
    </location>
</feature>
<keyword evidence="9" id="KW-1185">Reference proteome</keyword>
<sequence length="401" mass="43965">MSHSPHTRGWCPSLYNPMDSADGLIIRIKPFAGGLTAEQLRFIAETCINLTHNIVEITQRGNLQIRGFPAHTLPEFQNKAQKLNLCHPNPLAEKYRNILSSPLAGLDPAAHPLTFQIIQDLETQISEKSALFSPLSGKFSFLVDGDGHFPLTGHQADISLLCLNRQWHIKLGTSPIVASVHPHQAAFYGIQLAQLAAGLAPRLLHRAHPEHLFSCAGLTTLTSLSALTSPPSPRLPIGLLDGLRIPAFGLGLPFGVLTAELLEKLATHMPKASRCYFTPWRSVILAPYLPNSFWQQDFLTSPHDPLLNIIACPGQQGCYHGSTAPREDGKQLAIFAKKYQPLHISGCRKGCAYPFSAPLTLVAEKGRYDIIRNGRTTDSPLYKNLPLEDVIALLSSTFFSS</sequence>
<dbReference type="SUPFAM" id="SSF56014">
    <property type="entry name" value="Nitrite and sulphite reductase 4Fe-4S domain-like"/>
    <property type="match status" value="1"/>
</dbReference>
<evidence type="ECO:0000256" key="2">
    <source>
        <dbReference type="ARBA" id="ARBA00022617"/>
    </source>
</evidence>
<dbReference type="Pfam" id="PF03460">
    <property type="entry name" value="NIR_SIR_ferr"/>
    <property type="match status" value="1"/>
</dbReference>
<evidence type="ECO:0000259" key="7">
    <source>
        <dbReference type="Pfam" id="PF03460"/>
    </source>
</evidence>
<dbReference type="InterPro" id="IPR036136">
    <property type="entry name" value="Nit/Sulf_reduc_fer-like_dom_sf"/>
</dbReference>
<organism evidence="8 9">
    <name type="scientific">Entomobacter blattae</name>
    <dbReference type="NCBI Taxonomy" id="2762277"/>
    <lineage>
        <taxon>Bacteria</taxon>
        <taxon>Pseudomonadati</taxon>
        <taxon>Pseudomonadota</taxon>
        <taxon>Alphaproteobacteria</taxon>
        <taxon>Acetobacterales</taxon>
        <taxon>Acetobacteraceae</taxon>
        <taxon>Entomobacter</taxon>
    </lineage>
</organism>
<reference evidence="8 9" key="1">
    <citation type="submission" date="2020-08" db="EMBL/GenBank/DDBJ databases">
        <title>Complete genome sequence of Entomobacter blattae G55GP.</title>
        <authorList>
            <person name="Poehlein A."/>
            <person name="Guzman J."/>
            <person name="Daniel R."/>
            <person name="Vilcinskas A."/>
        </authorList>
    </citation>
    <scope>NUCLEOTIDE SEQUENCE [LARGE SCALE GENOMIC DNA]</scope>
    <source>
        <strain evidence="8 9">G55GP</strain>
    </source>
</reference>
<dbReference type="PANTHER" id="PTHR32439:SF9">
    <property type="entry name" value="BLR3264 PROTEIN"/>
    <property type="match status" value="1"/>
</dbReference>
<keyword evidence="1" id="KW-0004">4Fe-4S</keyword>
<dbReference type="SUPFAM" id="SSF55124">
    <property type="entry name" value="Nitrite/Sulfite reductase N-terminal domain-like"/>
    <property type="match status" value="1"/>
</dbReference>
<evidence type="ECO:0000256" key="5">
    <source>
        <dbReference type="ARBA" id="ARBA00023004"/>
    </source>
</evidence>
<keyword evidence="2" id="KW-0349">Heme</keyword>
<dbReference type="GO" id="GO:0046872">
    <property type="term" value="F:metal ion binding"/>
    <property type="evidence" value="ECO:0007669"/>
    <property type="project" value="UniProtKB-KW"/>
</dbReference>
<dbReference type="AlphaFoldDB" id="A0A7H1NQ27"/>